<feature type="compositionally biased region" description="Acidic residues" evidence="1">
    <location>
        <begin position="179"/>
        <end position="194"/>
    </location>
</feature>
<dbReference type="AlphaFoldDB" id="A0A1Y5TA20"/>
<feature type="chain" id="PRO_5011007101" evidence="2">
    <location>
        <begin position="17"/>
        <end position="194"/>
    </location>
</feature>
<dbReference type="EMBL" id="FWFV01000009">
    <property type="protein sequence ID" value="SLN59363.1"/>
    <property type="molecule type" value="Genomic_DNA"/>
</dbReference>
<evidence type="ECO:0000256" key="2">
    <source>
        <dbReference type="SAM" id="SignalP"/>
    </source>
</evidence>
<dbReference type="OrthoDB" id="7873970at2"/>
<evidence type="ECO:0000313" key="4">
    <source>
        <dbReference type="Proteomes" id="UP000193870"/>
    </source>
</evidence>
<feature type="compositionally biased region" description="Acidic residues" evidence="1">
    <location>
        <begin position="159"/>
        <end position="169"/>
    </location>
</feature>
<reference evidence="3 4" key="1">
    <citation type="submission" date="2017-03" db="EMBL/GenBank/DDBJ databases">
        <authorList>
            <person name="Afonso C.L."/>
            <person name="Miller P.J."/>
            <person name="Scott M.A."/>
            <person name="Spackman E."/>
            <person name="Goraichik I."/>
            <person name="Dimitrov K.M."/>
            <person name="Suarez D.L."/>
            <person name="Swayne D.E."/>
        </authorList>
    </citation>
    <scope>NUCLEOTIDE SEQUENCE [LARGE SCALE GENOMIC DNA]</scope>
    <source>
        <strain evidence="3 4">CECT 7066</strain>
    </source>
</reference>
<gene>
    <name evidence="3" type="ORF">PAM7066_02911</name>
</gene>
<protein>
    <submittedName>
        <fullName evidence="3">Uncharacterized protein</fullName>
    </submittedName>
</protein>
<name>A0A1Y5TA20_9RHOB</name>
<evidence type="ECO:0000313" key="3">
    <source>
        <dbReference type="EMBL" id="SLN59363.1"/>
    </source>
</evidence>
<feature type="region of interest" description="Disordered" evidence="1">
    <location>
        <begin position="120"/>
        <end position="194"/>
    </location>
</feature>
<keyword evidence="2" id="KW-0732">Signal</keyword>
<organism evidence="3 4">
    <name type="scientific">Palleronia marisminoris</name>
    <dbReference type="NCBI Taxonomy" id="315423"/>
    <lineage>
        <taxon>Bacteria</taxon>
        <taxon>Pseudomonadati</taxon>
        <taxon>Pseudomonadota</taxon>
        <taxon>Alphaproteobacteria</taxon>
        <taxon>Rhodobacterales</taxon>
        <taxon>Roseobacteraceae</taxon>
        <taxon>Palleronia</taxon>
    </lineage>
</organism>
<dbReference type="Proteomes" id="UP000193870">
    <property type="component" value="Unassembled WGS sequence"/>
</dbReference>
<sequence length="194" mass="19989">MRYALIFSLVALPAFAQDDGSPDSEAEPPVGGVGRLACGAIVGAENAAYLGQAGDWAMGYMAGRIDAGEEVLEDATLSPDDPIDVVSGIAVRCRENPDQPVIQAVRTFAERIFGAEAQAGPVTADAPPPAPDMPESAASDDPARQTVPPEPRPETAAPEPDDEASDTEETSSSSSEEATSAEDEPATSDSDSED</sequence>
<feature type="signal peptide" evidence="2">
    <location>
        <begin position="1"/>
        <end position="16"/>
    </location>
</feature>
<dbReference type="RefSeq" id="WP_085854913.1">
    <property type="nucleotide sequence ID" value="NZ_FOPF01000010.1"/>
</dbReference>
<proteinExistence type="predicted"/>
<accession>A0A1Y5TA20</accession>
<dbReference type="STRING" id="315423.SAMN04488020_110167"/>
<evidence type="ECO:0000256" key="1">
    <source>
        <dbReference type="SAM" id="MobiDB-lite"/>
    </source>
</evidence>
<keyword evidence="4" id="KW-1185">Reference proteome</keyword>